<dbReference type="InterPro" id="IPR000835">
    <property type="entry name" value="HTH_MarR-typ"/>
</dbReference>
<dbReference type="InterPro" id="IPR039422">
    <property type="entry name" value="MarR/SlyA-like"/>
</dbReference>
<dbReference type="PROSITE" id="PS50995">
    <property type="entry name" value="HTH_MARR_2"/>
    <property type="match status" value="1"/>
</dbReference>
<dbReference type="Proteomes" id="UP001519654">
    <property type="component" value="Unassembled WGS sequence"/>
</dbReference>
<organism evidence="2 3">
    <name type="scientific">Paractinoplanes bogorensis</name>
    <dbReference type="NCBI Taxonomy" id="1610840"/>
    <lineage>
        <taxon>Bacteria</taxon>
        <taxon>Bacillati</taxon>
        <taxon>Actinomycetota</taxon>
        <taxon>Actinomycetes</taxon>
        <taxon>Micromonosporales</taxon>
        <taxon>Micromonosporaceae</taxon>
        <taxon>Paractinoplanes</taxon>
    </lineage>
</organism>
<dbReference type="SMART" id="SM00347">
    <property type="entry name" value="HTH_MARR"/>
    <property type="match status" value="1"/>
</dbReference>
<comment type="caution">
    <text evidence="2">The sequence shown here is derived from an EMBL/GenBank/DDBJ whole genome shotgun (WGS) entry which is preliminary data.</text>
</comment>
<dbReference type="InterPro" id="IPR036388">
    <property type="entry name" value="WH-like_DNA-bd_sf"/>
</dbReference>
<dbReference type="RefSeq" id="WP_215791087.1">
    <property type="nucleotide sequence ID" value="NZ_JAHKKG010000008.1"/>
</dbReference>
<protein>
    <submittedName>
        <fullName evidence="2">MarR family transcriptional regulator</fullName>
    </submittedName>
</protein>
<name>A0ABS5YW58_9ACTN</name>
<accession>A0ABS5YW58</accession>
<dbReference type="SUPFAM" id="SSF46785">
    <property type="entry name" value="Winged helix' DNA-binding domain"/>
    <property type="match status" value="1"/>
</dbReference>
<dbReference type="PANTHER" id="PTHR33164:SF43">
    <property type="entry name" value="HTH-TYPE TRANSCRIPTIONAL REPRESSOR YETL"/>
    <property type="match status" value="1"/>
</dbReference>
<gene>
    <name evidence="2" type="ORF">KOI35_25900</name>
</gene>
<evidence type="ECO:0000313" key="2">
    <source>
        <dbReference type="EMBL" id="MBU2666949.1"/>
    </source>
</evidence>
<proteinExistence type="predicted"/>
<feature type="domain" description="HTH marR-type" evidence="1">
    <location>
        <begin position="8"/>
        <end position="147"/>
    </location>
</feature>
<evidence type="ECO:0000313" key="3">
    <source>
        <dbReference type="Proteomes" id="UP001519654"/>
    </source>
</evidence>
<evidence type="ECO:0000259" key="1">
    <source>
        <dbReference type="PROSITE" id="PS50995"/>
    </source>
</evidence>
<dbReference type="PANTHER" id="PTHR33164">
    <property type="entry name" value="TRANSCRIPTIONAL REGULATOR, MARR FAMILY"/>
    <property type="match status" value="1"/>
</dbReference>
<keyword evidence="3" id="KW-1185">Reference proteome</keyword>
<dbReference type="InterPro" id="IPR036390">
    <property type="entry name" value="WH_DNA-bd_sf"/>
</dbReference>
<reference evidence="2 3" key="1">
    <citation type="submission" date="2021-06" db="EMBL/GenBank/DDBJ databases">
        <title>Actinoplanes lichenicola sp. nov., and Actinoplanes ovalisporus sp. nov., isolated from lichen in Thailand.</title>
        <authorList>
            <person name="Saeng-In P."/>
            <person name="Kanchanasin P."/>
            <person name="Yuki M."/>
            <person name="Kudo T."/>
            <person name="Ohkuma M."/>
            <person name="Phongsopitanun W."/>
            <person name="Tanasupawat S."/>
        </authorList>
    </citation>
    <scope>NUCLEOTIDE SEQUENCE [LARGE SCALE GENOMIC DNA]</scope>
    <source>
        <strain evidence="2 3">NBRC 110975</strain>
    </source>
</reference>
<dbReference type="Gene3D" id="1.10.10.10">
    <property type="entry name" value="Winged helix-like DNA-binding domain superfamily/Winged helix DNA-binding domain"/>
    <property type="match status" value="1"/>
</dbReference>
<dbReference type="PRINTS" id="PR00598">
    <property type="entry name" value="HTHMARR"/>
</dbReference>
<dbReference type="Pfam" id="PF01047">
    <property type="entry name" value="MarR"/>
    <property type="match status" value="1"/>
</dbReference>
<sequence length="154" mass="16660">MVEDLQAKMPGLPDLDDATVAVRDFIGASRDLVVRMARVMGMNANDMAAIAMLTFEGAMGSTELAGRLGISTASATALVDRLESGGMIERVRDTHDRRRVTLTETGAARATSLEAWLPAIMRMDEICRTLSESERAFTIDLLARLQTAMDAAAR</sequence>
<dbReference type="EMBL" id="JAHKKG010000008">
    <property type="protein sequence ID" value="MBU2666949.1"/>
    <property type="molecule type" value="Genomic_DNA"/>
</dbReference>